<keyword evidence="5" id="KW-0663">Pyridoxal phosphate</keyword>
<accession>H3NH53</accession>
<feature type="domain" description="Aminotransferase class V" evidence="9">
    <location>
        <begin position="2"/>
        <end position="371"/>
    </location>
</feature>
<evidence type="ECO:0000259" key="9">
    <source>
        <dbReference type="Pfam" id="PF00266"/>
    </source>
</evidence>
<comment type="caution">
    <text evidence="10">The sequence shown here is derived from an EMBL/GenBank/DDBJ whole genome shotgun (WGS) entry which is preliminary data.</text>
</comment>
<dbReference type="PATRIC" id="fig|883113.3.peg.191"/>
<dbReference type="Gene3D" id="3.40.640.10">
    <property type="entry name" value="Type I PLP-dependent aspartate aminotransferase-like (Major domain)"/>
    <property type="match status" value="1"/>
</dbReference>
<dbReference type="InterPro" id="IPR000192">
    <property type="entry name" value="Aminotrans_V_dom"/>
</dbReference>
<evidence type="ECO:0000256" key="1">
    <source>
        <dbReference type="ARBA" id="ARBA00001933"/>
    </source>
</evidence>
<evidence type="ECO:0000256" key="7">
    <source>
        <dbReference type="ARBA" id="ARBA00023014"/>
    </source>
</evidence>
<gene>
    <name evidence="10" type="ORF">HMPREF9708_00192</name>
</gene>
<comment type="cofactor">
    <cofactor evidence="1">
        <name>pyridoxal 5'-phosphate</name>
        <dbReference type="ChEBI" id="CHEBI:597326"/>
    </cofactor>
</comment>
<comment type="catalytic activity">
    <reaction evidence="8">
        <text>(sulfur carrier)-H + L-cysteine = (sulfur carrier)-SH + L-alanine</text>
        <dbReference type="Rhea" id="RHEA:43892"/>
        <dbReference type="Rhea" id="RHEA-COMP:14737"/>
        <dbReference type="Rhea" id="RHEA-COMP:14739"/>
        <dbReference type="ChEBI" id="CHEBI:29917"/>
        <dbReference type="ChEBI" id="CHEBI:35235"/>
        <dbReference type="ChEBI" id="CHEBI:57972"/>
        <dbReference type="ChEBI" id="CHEBI:64428"/>
        <dbReference type="EC" id="2.8.1.7"/>
    </reaction>
</comment>
<keyword evidence="4" id="KW-0479">Metal-binding</keyword>
<dbReference type="PANTHER" id="PTHR11601:SF34">
    <property type="entry name" value="CYSTEINE DESULFURASE"/>
    <property type="match status" value="1"/>
</dbReference>
<evidence type="ECO:0000256" key="8">
    <source>
        <dbReference type="ARBA" id="ARBA00050776"/>
    </source>
</evidence>
<dbReference type="InterPro" id="IPR015422">
    <property type="entry name" value="PyrdxlP-dep_Trfase_small"/>
</dbReference>
<name>H3NH53_9LACT</name>
<dbReference type="eggNOG" id="COG1104">
    <property type="taxonomic scope" value="Bacteria"/>
</dbReference>
<dbReference type="Proteomes" id="UP000006190">
    <property type="component" value="Unassembled WGS sequence"/>
</dbReference>
<keyword evidence="3" id="KW-0808">Transferase</keyword>
<reference evidence="10 11" key="1">
    <citation type="submission" date="2012-01" db="EMBL/GenBank/DDBJ databases">
        <title>The Genome Sequence of Facklamia languida CCUG 37842.</title>
        <authorList>
            <consortium name="The Broad Institute Genome Sequencing Platform"/>
            <person name="Earl A."/>
            <person name="Ward D."/>
            <person name="Feldgarden M."/>
            <person name="Gevers D."/>
            <person name="Huys G."/>
            <person name="Young S.K."/>
            <person name="Zeng Q."/>
            <person name="Gargeya S."/>
            <person name="Fitzgerald M."/>
            <person name="Haas B."/>
            <person name="Abouelleil A."/>
            <person name="Alvarado L."/>
            <person name="Arachchi H.M."/>
            <person name="Berlin A."/>
            <person name="Chapman S.B."/>
            <person name="Gearin G."/>
            <person name="Goldberg J."/>
            <person name="Griggs A."/>
            <person name="Gujja S."/>
            <person name="Hansen M."/>
            <person name="Heiman D."/>
            <person name="Howarth C."/>
            <person name="Larimer J."/>
            <person name="Lui A."/>
            <person name="MacDonald P.J.P."/>
            <person name="McCowen C."/>
            <person name="Montmayeur A."/>
            <person name="Murphy C."/>
            <person name="Neiman D."/>
            <person name="Pearson M."/>
            <person name="Priest M."/>
            <person name="Roberts A."/>
            <person name="Saif S."/>
            <person name="Shea T."/>
            <person name="Sisk P."/>
            <person name="Stolte C."/>
            <person name="Sykes S."/>
            <person name="Wortman J."/>
            <person name="Nusbaum C."/>
            <person name="Birren B."/>
        </authorList>
    </citation>
    <scope>NUCLEOTIDE SEQUENCE [LARGE SCALE GENOMIC DNA]</scope>
    <source>
        <strain evidence="10 11">CCUG 37842</strain>
    </source>
</reference>
<keyword evidence="11" id="KW-1185">Reference proteome</keyword>
<dbReference type="HOGENOM" id="CLU_003433_0_0_9"/>
<protein>
    <recommendedName>
        <fullName evidence="9">Aminotransferase class V domain-containing protein</fullName>
    </recommendedName>
</protein>
<evidence type="ECO:0000256" key="3">
    <source>
        <dbReference type="ARBA" id="ARBA00022679"/>
    </source>
</evidence>
<keyword evidence="7" id="KW-0411">Iron-sulfur</keyword>
<dbReference type="SUPFAM" id="SSF53383">
    <property type="entry name" value="PLP-dependent transferases"/>
    <property type="match status" value="1"/>
</dbReference>
<dbReference type="GO" id="GO:0046872">
    <property type="term" value="F:metal ion binding"/>
    <property type="evidence" value="ECO:0007669"/>
    <property type="project" value="UniProtKB-KW"/>
</dbReference>
<dbReference type="Gene3D" id="1.10.260.50">
    <property type="match status" value="1"/>
</dbReference>
<evidence type="ECO:0000256" key="4">
    <source>
        <dbReference type="ARBA" id="ARBA00022723"/>
    </source>
</evidence>
<dbReference type="PANTHER" id="PTHR11601">
    <property type="entry name" value="CYSTEINE DESULFURYLASE FAMILY MEMBER"/>
    <property type="match status" value="1"/>
</dbReference>
<dbReference type="InterPro" id="IPR016454">
    <property type="entry name" value="Cysteine_dSase"/>
</dbReference>
<dbReference type="Pfam" id="PF00266">
    <property type="entry name" value="Aminotran_5"/>
    <property type="match status" value="1"/>
</dbReference>
<dbReference type="OrthoDB" id="9808002at2"/>
<dbReference type="EMBL" id="AGEG01000002">
    <property type="protein sequence ID" value="EHR38108.1"/>
    <property type="molecule type" value="Genomic_DNA"/>
</dbReference>
<keyword evidence="6" id="KW-0408">Iron</keyword>
<dbReference type="InterPro" id="IPR015421">
    <property type="entry name" value="PyrdxlP-dep_Trfase_major"/>
</dbReference>
<dbReference type="GO" id="GO:0051536">
    <property type="term" value="F:iron-sulfur cluster binding"/>
    <property type="evidence" value="ECO:0007669"/>
    <property type="project" value="UniProtKB-KW"/>
</dbReference>
<evidence type="ECO:0000256" key="5">
    <source>
        <dbReference type="ARBA" id="ARBA00022898"/>
    </source>
</evidence>
<evidence type="ECO:0000256" key="2">
    <source>
        <dbReference type="ARBA" id="ARBA00006490"/>
    </source>
</evidence>
<dbReference type="RefSeq" id="WP_006308070.1">
    <property type="nucleotide sequence ID" value="NZ_JH601133.1"/>
</dbReference>
<evidence type="ECO:0000313" key="11">
    <source>
        <dbReference type="Proteomes" id="UP000006190"/>
    </source>
</evidence>
<evidence type="ECO:0000256" key="6">
    <source>
        <dbReference type="ARBA" id="ARBA00023004"/>
    </source>
</evidence>
<dbReference type="GO" id="GO:0031071">
    <property type="term" value="F:cysteine desulfurase activity"/>
    <property type="evidence" value="ECO:0007669"/>
    <property type="project" value="UniProtKB-EC"/>
</dbReference>
<organism evidence="10 11">
    <name type="scientific">Facklamia languida CCUG 37842</name>
    <dbReference type="NCBI Taxonomy" id="883113"/>
    <lineage>
        <taxon>Bacteria</taxon>
        <taxon>Bacillati</taxon>
        <taxon>Bacillota</taxon>
        <taxon>Bacilli</taxon>
        <taxon>Lactobacillales</taxon>
        <taxon>Aerococcaceae</taxon>
        <taxon>Facklamia</taxon>
    </lineage>
</organism>
<dbReference type="Gene3D" id="3.90.1150.10">
    <property type="entry name" value="Aspartate Aminotransferase, domain 1"/>
    <property type="match status" value="1"/>
</dbReference>
<evidence type="ECO:0000313" key="10">
    <source>
        <dbReference type="EMBL" id="EHR38108.1"/>
    </source>
</evidence>
<dbReference type="AlphaFoldDB" id="H3NH53"/>
<proteinExistence type="inferred from homology"/>
<comment type="similarity">
    <text evidence="2">Belongs to the class-V pyridoxal-phosphate-dependent aminotransferase family. NifS/IscS subfamily.</text>
</comment>
<dbReference type="InterPro" id="IPR015424">
    <property type="entry name" value="PyrdxlP-dep_Trfase"/>
</dbReference>
<sequence>MIYLDYAATTPVDQQVQKVICQALDQSFANPSAGYRLGKSVKHQLMMARQRMKELLNLNKDAEIYFTSCSTEAINWALKSQAYQARELGLGNQIVTTTIEHSAVMRTLEDLADHGFEVVYLDPDDQGQFHLDQFIQATTDQTIGWTVMAVNNEMGSILPIHELGAYAKEKGFWFHVDATQAIGYQKTDFDHLPCTSFSGSGHKFYAPKGIGFLVYQPWREEMTLHPLLRGGGQEYGLRSGTENLPYILGMVKALELIVEERDTLIDHFDRLSQYFIQKLNDSGIDYQLNGDHHHHNHRIHNIWFKGHLASQVLIQLDLEEIYISAGSACSAGSVKPSRVLKAYYPDQEALWGESLRISFGKSTSTLEIDQLVQALQKINR</sequence>
<dbReference type="PIRSF" id="PIRSF005572">
    <property type="entry name" value="NifS"/>
    <property type="match status" value="1"/>
</dbReference>
<dbReference type="STRING" id="883113.HMPREF9708_00192"/>